<evidence type="ECO:0000313" key="1">
    <source>
        <dbReference type="EMBL" id="PMR70819.1"/>
    </source>
</evidence>
<reference evidence="1 2" key="1">
    <citation type="submission" date="2018-01" db="EMBL/GenBank/DDBJ databases">
        <title>Halomonas endophytica sp. nov., isolated from storage liquid in the stems of Populus euphratica.</title>
        <authorList>
            <person name="Chen C."/>
        </authorList>
    </citation>
    <scope>NUCLEOTIDE SEQUENCE [LARGE SCALE GENOMIC DNA]</scope>
    <source>
        <strain evidence="1 2">DSM 26881</strain>
    </source>
</reference>
<comment type="caution">
    <text evidence="1">The sequence shown here is derived from an EMBL/GenBank/DDBJ whole genome shotgun (WGS) entry which is preliminary data.</text>
</comment>
<protein>
    <submittedName>
        <fullName evidence="1">Uncharacterized protein</fullName>
    </submittedName>
</protein>
<dbReference type="EMBL" id="PNRE01000025">
    <property type="protein sequence ID" value="PMR70819.1"/>
    <property type="molecule type" value="Genomic_DNA"/>
</dbReference>
<dbReference type="RefSeq" id="WP_102626981.1">
    <property type="nucleotide sequence ID" value="NZ_PDOH01000007.1"/>
</dbReference>
<proteinExistence type="predicted"/>
<accession>A0A2N7TRK3</accession>
<gene>
    <name evidence="1" type="ORF">C1H66_05965</name>
</gene>
<dbReference type="Proteomes" id="UP000235346">
    <property type="component" value="Unassembled WGS sequence"/>
</dbReference>
<dbReference type="AlphaFoldDB" id="A0A2N7TRK3"/>
<sequence length="159" mass="17218">MKTITVICAMVIALLLAFGVAAEQILKPIHAYRLGGDEQRAVMYYAERGAGYEVVTTWVGEEEVLMRHIAYLEPGQRYTLSLIERGLPVQFSVRNDAGSVVMVGEPEAPAYAQRCSGNEDAYPTPLQRLVLCPRGQELAIDEPVPQLTAGGPGSAVIGE</sequence>
<keyword evidence="2" id="KW-1185">Reference proteome</keyword>
<evidence type="ECO:0000313" key="2">
    <source>
        <dbReference type="Proteomes" id="UP000235346"/>
    </source>
</evidence>
<organism evidence="1 2">
    <name type="scientific">Halomonas heilongjiangensis</name>
    <dbReference type="NCBI Taxonomy" id="1387883"/>
    <lineage>
        <taxon>Bacteria</taxon>
        <taxon>Pseudomonadati</taxon>
        <taxon>Pseudomonadota</taxon>
        <taxon>Gammaproteobacteria</taxon>
        <taxon>Oceanospirillales</taxon>
        <taxon>Halomonadaceae</taxon>
        <taxon>Halomonas</taxon>
    </lineage>
</organism>
<name>A0A2N7TRK3_9GAMM</name>